<dbReference type="Proteomes" id="UP000631114">
    <property type="component" value="Unassembled WGS sequence"/>
</dbReference>
<keyword evidence="5" id="KW-1185">Reference proteome</keyword>
<dbReference type="EMBL" id="JADFTS010000003">
    <property type="protein sequence ID" value="KAF9612534.1"/>
    <property type="molecule type" value="Genomic_DNA"/>
</dbReference>
<feature type="repeat" description="PPR" evidence="3">
    <location>
        <begin position="319"/>
        <end position="353"/>
    </location>
</feature>
<evidence type="ECO:0000256" key="2">
    <source>
        <dbReference type="ARBA" id="ARBA00022737"/>
    </source>
</evidence>
<feature type="repeat" description="PPR" evidence="3">
    <location>
        <begin position="404"/>
        <end position="438"/>
    </location>
</feature>
<dbReference type="AlphaFoldDB" id="A0A835M3D6"/>
<organism evidence="4 5">
    <name type="scientific">Coptis chinensis</name>
    <dbReference type="NCBI Taxonomy" id="261450"/>
    <lineage>
        <taxon>Eukaryota</taxon>
        <taxon>Viridiplantae</taxon>
        <taxon>Streptophyta</taxon>
        <taxon>Embryophyta</taxon>
        <taxon>Tracheophyta</taxon>
        <taxon>Spermatophyta</taxon>
        <taxon>Magnoliopsida</taxon>
        <taxon>Ranunculales</taxon>
        <taxon>Ranunculaceae</taxon>
        <taxon>Coptidoideae</taxon>
        <taxon>Coptis</taxon>
    </lineage>
</organism>
<dbReference type="NCBIfam" id="TIGR00756">
    <property type="entry name" value="PPR"/>
    <property type="match status" value="2"/>
</dbReference>
<evidence type="ECO:0000256" key="1">
    <source>
        <dbReference type="ARBA" id="ARBA00007626"/>
    </source>
</evidence>
<evidence type="ECO:0000256" key="3">
    <source>
        <dbReference type="PROSITE-ProRule" id="PRU00708"/>
    </source>
</evidence>
<comment type="caution">
    <text evidence="4">The sequence shown here is derived from an EMBL/GenBank/DDBJ whole genome shotgun (WGS) entry which is preliminary data.</text>
</comment>
<dbReference type="InterPro" id="IPR011990">
    <property type="entry name" value="TPR-like_helical_dom_sf"/>
</dbReference>
<comment type="similarity">
    <text evidence="1">Belongs to the PPR family. P subfamily.</text>
</comment>
<sequence length="559" mass="64761">MSKLALSLARAQFSVQCGAVFRIMLEFNKFPPMDVWKIGLFHLVKTDVGSFLASDLLVEVCECYLSYVEVYGVKNVKHLKLMKPDTVIFNLVLDACVRFRTSLRAEQIIELMAVMGVVADASSVVLIAQVHEMNGQRDEVRKLKECVDRVPVRLLFHYRQFYNSLLSLHFKFDDIDSASELVLDMYSRRDSGDRKDTQKSYLHTIGSRNLKTGLRLQIEPELLQSDMVRSVGSHAELVMFMDGRLIPSNKAIAKVIDGYKRHRKIGELSKLLTSVQKQADASGDASLSSDVLGACVHIRWLETAHDILDDMETAGFPMQFDAYLSLLRAYCKENMLKEGRVLIKQMRKRGWLLNLSDEDVVSDCCLEEGRIVSLDTESVTLSEKSHLAVTLMREFSEEDGTMPLVYEINSSIYYFCKGNMMEDALRTYHRMQERNIPPIVQTFAHLINGYSKLKMYREITILWGEIRRKLDTEDLTANRDLYGMFLCNFIRGGYFERVLEVLEYMKVNGMYTDKWKYKREFLKFHKYLYRSLKAEKAKTEAQRKRLEHVRAFRKWVAID</sequence>
<accession>A0A835M3D6</accession>
<dbReference type="Gene3D" id="1.25.40.10">
    <property type="entry name" value="Tetratricopeptide repeat domain"/>
    <property type="match status" value="3"/>
</dbReference>
<keyword evidence="2" id="KW-0677">Repeat</keyword>
<gene>
    <name evidence="4" type="ORF">IFM89_000456</name>
</gene>
<dbReference type="InterPro" id="IPR002885">
    <property type="entry name" value="PPR_rpt"/>
</dbReference>
<evidence type="ECO:0000313" key="4">
    <source>
        <dbReference type="EMBL" id="KAF9612534.1"/>
    </source>
</evidence>
<name>A0A835M3D6_9MAGN</name>
<dbReference type="Pfam" id="PF13041">
    <property type="entry name" value="PPR_2"/>
    <property type="match status" value="1"/>
</dbReference>
<dbReference type="PANTHER" id="PTHR46598">
    <property type="entry name" value="BNAC05G43320D PROTEIN"/>
    <property type="match status" value="1"/>
</dbReference>
<proteinExistence type="inferred from homology"/>
<reference evidence="4 5" key="1">
    <citation type="submission" date="2020-10" db="EMBL/GenBank/DDBJ databases">
        <title>The Coptis chinensis genome and diversification of protoberbering-type alkaloids.</title>
        <authorList>
            <person name="Wang B."/>
            <person name="Shu S."/>
            <person name="Song C."/>
            <person name="Liu Y."/>
        </authorList>
    </citation>
    <scope>NUCLEOTIDE SEQUENCE [LARGE SCALE GENOMIC DNA]</scope>
    <source>
        <strain evidence="4">HL-2020</strain>
        <tissue evidence="4">Leaf</tissue>
    </source>
</reference>
<evidence type="ECO:0008006" key="6">
    <source>
        <dbReference type="Google" id="ProtNLM"/>
    </source>
</evidence>
<dbReference type="PROSITE" id="PS51375">
    <property type="entry name" value="PPR"/>
    <property type="match status" value="2"/>
</dbReference>
<dbReference type="OrthoDB" id="783540at2759"/>
<evidence type="ECO:0000313" key="5">
    <source>
        <dbReference type="Proteomes" id="UP000631114"/>
    </source>
</evidence>
<protein>
    <recommendedName>
        <fullName evidence="6">Pentatricopeptide repeat-containing protein</fullName>
    </recommendedName>
</protein>
<dbReference type="PANTHER" id="PTHR46598:SF3">
    <property type="entry name" value="OS07G0495300 PROTEIN"/>
    <property type="match status" value="1"/>
</dbReference>
<dbReference type="Pfam" id="PF01535">
    <property type="entry name" value="PPR"/>
    <property type="match status" value="2"/>
</dbReference>